<organism evidence="4 5">
    <name type="scientific">Rhizophagus clarus</name>
    <dbReference type="NCBI Taxonomy" id="94130"/>
    <lineage>
        <taxon>Eukaryota</taxon>
        <taxon>Fungi</taxon>
        <taxon>Fungi incertae sedis</taxon>
        <taxon>Mucoromycota</taxon>
        <taxon>Glomeromycotina</taxon>
        <taxon>Glomeromycetes</taxon>
        <taxon>Glomerales</taxon>
        <taxon>Glomeraceae</taxon>
        <taxon>Rhizophagus</taxon>
    </lineage>
</organism>
<dbReference type="EMBL" id="BLAL01000086">
    <property type="protein sequence ID" value="GES84844.1"/>
    <property type="molecule type" value="Genomic_DNA"/>
</dbReference>
<evidence type="ECO:0000256" key="1">
    <source>
        <dbReference type="SAM" id="Coils"/>
    </source>
</evidence>
<protein>
    <recommendedName>
        <fullName evidence="3">RNase H type-1 domain-containing protein</fullName>
    </recommendedName>
</protein>
<dbReference type="PROSITE" id="PS50879">
    <property type="entry name" value="RNASE_H_1"/>
    <property type="match status" value="1"/>
</dbReference>
<dbReference type="InterPro" id="IPR035979">
    <property type="entry name" value="RBD_domain_sf"/>
</dbReference>
<name>A0A8H3QQ29_9GLOM</name>
<sequence>MTNKRSAHLANKSTTNQPKVVVPVEKPIVVIPAPSIASNTSSQQTDQGASAKGPSITVKKEIMVSKAKPTLAEEQAIAKEKALASNLETERSLVSDLFAEKKDDPLEDGTDHPKQTTFTCYASDSNEEAMVTDPSNQEDQQTRSNGLFKKRQIQIIDQQPSDLKMDVDQKSASQQVNEQPVDQPKIITISDDKDSFVLVPKLFTVYTESNNLPHIRKTDKAHEVLKLLQHYPGFEYAKPAHQPIRQENGKNKLVNIVKAIFSNEDSYNKVLQGRFHIKINEEDQDGNIVEKNITFQFKSAMKEKLQKNKEEIDNEKERTIQVFDIPLYTEKKTIQNSFSLLGEIEKINTKAQGQYQQAYITYKDANSVQRFYHKWSHFIGKEYVRVMPILLSEEQRDQRKQYNLRLSGLPIGTTAINLRPILDEINAMTCFIPRNPFHYKPFTYAYVNFKNEEDKEIAMKKKFSIKQGKIDKPLFISDLTIKRNICNNCGNPDHLYAGCNIKKRTNKRNNTVKAAWKERTKLTAQNKNRSYAQVVKSNTIPTNSPNRNNAQNQNKHHPKGKNPVHNNNINATTHSPNNKSQHQGTNQEGSNNQTKNLSDKQQQYLHSLVDNLVKTLEVQITQQFSELRTHIDQFGSTINQFRRERDERLKNITASGILHSPVARSPTPSTSSPKNDKNEQNKRVRKDPAYDDSSSSEEEQIENMLHTQRTLVQKVDQATSGLQGMIEGALQNFLGFTTSSTTEQQFILLEDNEKYLPTDNEEEKADVESNIDAIATLNIQTINQGKIVDVMEYMTTNNINILGLAETNVNKNILRILEHTVQDKFKLYFTTEEKKGTGIGFLVKKEFAIYVQQFQHFEGRIGFIDFYTKKKKICIIQAYINVQDKEKPQVKRLYKQIEHWTNQCLDSFVKDIIIMGDFNTKWNEYELLNAPHWQHDIFNYFKKHFIKESTSVFCDDISNMYTYIPNNPNHTHNKIDYIWCNIDLILSTMDSKPQDVQLVIKTDHRMITLDLFIDDIIINKNNTQKCQTPPKTIYCYDEMQKTDGEWNWDKFNKDISEYLDDSNIKLTINKIRGINLQKQLNQLWNLFRKAIMHSAKCNIKQKKKKIKRNRHPLYDSDLKKDLNMLKGMLNKIRRAKLDFNDRSIKNRQKIIIHITALHRRSNESKYINATYEYKKNMMDMFIQERNQNYKTDKKKMIKSVLERSHTSLSIDKIYKNDNNEDTLYTEENEVKEQTNLHFQTIAGTINCEKDLSQHPEWQEQYQPKRDVQYTIYSDLMKYLTLDEWIDNVKSLPNNKASGPSGISYEMLKNLNDDNQSFLHAFICVCMDLNDIPDEWKKATIYPIPKPKPFFANLTNTRLITLLETPRKAFISLLNRHLSRILKNNNVLKGNQFAALPGNSTFEPIRMINEIIQDAKENNKELWLLSQDLGKAYDQAPKIALNKFYGEDTSEKTEKLTISSSAYMDDTQWLASSQNNLEKILEIADSFYKLNDIQVNKEKSELLVRYKQGKYRPKLKPHEPVTLRNTFQSTIKRINNEINELRYKYARKRITDKHMIYIFNSVIIPRIEYWSQVKKKLRLSTTTPNEIFFNKIYNTKNIGDNQDQAKITNILIQINDVSVLEQILSDDSLLLSTNEIRDKFNIPTILALKWYRKIIIALNTNKEIISSINQIYNTNYIKCPITTQQFFRESEADRIRKNYTSKPILLNTDNYPNYYIGTLKKNVDFDTNSFTLEHYNIDSISNNNKLEISCCQGCNNTTSTYTPLRPRRNQVQESFCNIECNISNTSILYMGQCTTATRDKHRLIPVDLNSHLHQVINSTSSIINIPTIKNTSTSIINQSHNIDKQLLQHFKVNSKLEALYIIQQHLKDEDTLSFYTDGSLINANTQAASMTASFIHVSDTNLITHSFTTTIENWPSSLRAELFAILLSLIVSLYGCRVDINTDSQNLINIIQRIYNNPTFSIKDYFRLPNNNIVINNIVSIIKTKNLTLRFNKVKAHNNNYFNERIDQECNIVHYDSTPALIIKQQYFDNIQFIPQ</sequence>
<dbReference type="OrthoDB" id="2444730at2759"/>
<comment type="caution">
    <text evidence="4">The sequence shown here is derived from an EMBL/GenBank/DDBJ whole genome shotgun (WGS) entry which is preliminary data.</text>
</comment>
<reference evidence="4" key="1">
    <citation type="submission" date="2019-10" db="EMBL/GenBank/DDBJ databases">
        <title>Conservation and host-specific expression of non-tandemly repeated heterogenous ribosome RNA gene in arbuscular mycorrhizal fungi.</title>
        <authorList>
            <person name="Maeda T."/>
            <person name="Kobayashi Y."/>
            <person name="Nakagawa T."/>
            <person name="Ezawa T."/>
            <person name="Yamaguchi K."/>
            <person name="Bino T."/>
            <person name="Nishimoto Y."/>
            <person name="Shigenobu S."/>
            <person name="Kawaguchi M."/>
        </authorList>
    </citation>
    <scope>NUCLEOTIDE SEQUENCE</scope>
    <source>
        <strain evidence="4">HR1</strain>
    </source>
</reference>
<dbReference type="InterPro" id="IPR036691">
    <property type="entry name" value="Endo/exonu/phosph_ase_sf"/>
</dbReference>
<feature type="compositionally biased region" description="Polar residues" evidence="2">
    <location>
        <begin position="133"/>
        <end position="145"/>
    </location>
</feature>
<accession>A0A8H3QQ29</accession>
<feature type="compositionally biased region" description="Polar residues" evidence="2">
    <location>
        <begin position="564"/>
        <end position="595"/>
    </location>
</feature>
<dbReference type="InterPro" id="IPR002156">
    <property type="entry name" value="RNaseH_domain"/>
</dbReference>
<dbReference type="SUPFAM" id="SSF54928">
    <property type="entry name" value="RNA-binding domain, RBD"/>
    <property type="match status" value="1"/>
</dbReference>
<dbReference type="InterPro" id="IPR012337">
    <property type="entry name" value="RNaseH-like_sf"/>
</dbReference>
<proteinExistence type="predicted"/>
<feature type="compositionally biased region" description="Polar residues" evidence="2">
    <location>
        <begin position="36"/>
        <end position="48"/>
    </location>
</feature>
<feature type="compositionally biased region" description="Low complexity" evidence="2">
    <location>
        <begin position="543"/>
        <end position="553"/>
    </location>
</feature>
<keyword evidence="1" id="KW-0175">Coiled coil</keyword>
<evidence type="ECO:0000313" key="5">
    <source>
        <dbReference type="Proteomes" id="UP000615446"/>
    </source>
</evidence>
<dbReference type="GO" id="GO:0003676">
    <property type="term" value="F:nucleic acid binding"/>
    <property type="evidence" value="ECO:0007669"/>
    <property type="project" value="InterPro"/>
</dbReference>
<feature type="region of interest" description="Disordered" evidence="2">
    <location>
        <begin position="35"/>
        <end position="57"/>
    </location>
</feature>
<dbReference type="Gene3D" id="3.30.420.10">
    <property type="entry name" value="Ribonuclease H-like superfamily/Ribonuclease H"/>
    <property type="match status" value="1"/>
</dbReference>
<dbReference type="SUPFAM" id="SSF53098">
    <property type="entry name" value="Ribonuclease H-like"/>
    <property type="match status" value="1"/>
</dbReference>
<dbReference type="PANTHER" id="PTHR19446">
    <property type="entry name" value="REVERSE TRANSCRIPTASES"/>
    <property type="match status" value="1"/>
</dbReference>
<feature type="region of interest" description="Disordered" evidence="2">
    <location>
        <begin position="517"/>
        <end position="595"/>
    </location>
</feature>
<feature type="region of interest" description="Disordered" evidence="2">
    <location>
        <begin position="128"/>
        <end position="149"/>
    </location>
</feature>
<evidence type="ECO:0000256" key="2">
    <source>
        <dbReference type="SAM" id="MobiDB-lite"/>
    </source>
</evidence>
<dbReference type="Gene3D" id="3.60.10.10">
    <property type="entry name" value="Endonuclease/exonuclease/phosphatase"/>
    <property type="match status" value="1"/>
</dbReference>
<dbReference type="Proteomes" id="UP000615446">
    <property type="component" value="Unassembled WGS sequence"/>
</dbReference>
<dbReference type="InterPro" id="IPR036397">
    <property type="entry name" value="RNaseH_sf"/>
</dbReference>
<gene>
    <name evidence="4" type="ORF">RCL2_001193800</name>
</gene>
<evidence type="ECO:0000313" key="4">
    <source>
        <dbReference type="EMBL" id="GES84844.1"/>
    </source>
</evidence>
<feature type="region of interest" description="Disordered" evidence="2">
    <location>
        <begin position="653"/>
        <end position="702"/>
    </location>
</feature>
<dbReference type="GO" id="GO:0004523">
    <property type="term" value="F:RNA-DNA hybrid ribonuclease activity"/>
    <property type="evidence" value="ECO:0007669"/>
    <property type="project" value="InterPro"/>
</dbReference>
<evidence type="ECO:0000259" key="3">
    <source>
        <dbReference type="PROSITE" id="PS50879"/>
    </source>
</evidence>
<feature type="domain" description="RNase H type-1" evidence="3">
    <location>
        <begin position="1867"/>
        <end position="2014"/>
    </location>
</feature>
<dbReference type="SUPFAM" id="SSF56219">
    <property type="entry name" value="DNase I-like"/>
    <property type="match status" value="1"/>
</dbReference>
<feature type="compositionally biased region" description="Basic and acidic residues" evidence="2">
    <location>
        <begin position="674"/>
        <end position="689"/>
    </location>
</feature>
<feature type="coiled-coil region" evidence="1">
    <location>
        <begin position="1523"/>
        <end position="1550"/>
    </location>
</feature>
<feature type="compositionally biased region" description="Polar residues" evidence="2">
    <location>
        <begin position="522"/>
        <end position="542"/>
    </location>
</feature>